<dbReference type="SUPFAM" id="SSF56349">
    <property type="entry name" value="DNA breaking-rejoining enzymes"/>
    <property type="match status" value="1"/>
</dbReference>
<gene>
    <name evidence="3" type="ORF">DSM106044_00797</name>
</gene>
<feature type="domain" description="Tyr recombinase" evidence="2">
    <location>
        <begin position="1"/>
        <end position="135"/>
    </location>
</feature>
<evidence type="ECO:0000259" key="2">
    <source>
        <dbReference type="PROSITE" id="PS51898"/>
    </source>
</evidence>
<dbReference type="GO" id="GO:0015074">
    <property type="term" value="P:DNA integration"/>
    <property type="evidence" value="ECO:0007669"/>
    <property type="project" value="InterPro"/>
</dbReference>
<dbReference type="GO" id="GO:0003677">
    <property type="term" value="F:DNA binding"/>
    <property type="evidence" value="ECO:0007669"/>
    <property type="project" value="InterPro"/>
</dbReference>
<organism evidence="3 4">
    <name type="scientific">Robinsoniella peoriensis</name>
    <dbReference type="NCBI Taxonomy" id="180332"/>
    <lineage>
        <taxon>Bacteria</taxon>
        <taxon>Bacillati</taxon>
        <taxon>Bacillota</taxon>
        <taxon>Clostridia</taxon>
        <taxon>Lachnospirales</taxon>
        <taxon>Lachnospiraceae</taxon>
        <taxon>Robinsoniella</taxon>
    </lineage>
</organism>
<dbReference type="InterPro" id="IPR002104">
    <property type="entry name" value="Integrase_catalytic"/>
</dbReference>
<evidence type="ECO:0000313" key="4">
    <source>
        <dbReference type="Proteomes" id="UP000306509"/>
    </source>
</evidence>
<name>A0A4U8QCL2_9FIRM</name>
<sequence>MKERKVVDYTKSCAGDRTVYVPQDARKLVKQIIKTNIDNGTWKIGYLFIRDNGERIQSHSFLTALLTCCKKLNKTNRSMHKIRKTYISALIEGNININEIRKQVGHEDERKTLRNYCFNRYTKNQTEEQMENALKLKA</sequence>
<reference evidence="3 4" key="1">
    <citation type="journal article" date="2019" name="Anaerobe">
        <title>Detection of Robinsoniella peoriensis in multiple bone samples of a trauma patient.</title>
        <authorList>
            <person name="Schrottner P."/>
            <person name="Hartwich K."/>
            <person name="Bunk B."/>
            <person name="Schober I."/>
            <person name="Helbig S."/>
            <person name="Rudolph W.W."/>
            <person name="Gunzer F."/>
        </authorList>
    </citation>
    <scope>NUCLEOTIDE SEQUENCE [LARGE SCALE GENOMIC DNA]</scope>
    <source>
        <strain evidence="3 4">DSM 106044</strain>
    </source>
</reference>
<dbReference type="EMBL" id="QGQD01000018">
    <property type="protein sequence ID" value="TLD02284.1"/>
    <property type="molecule type" value="Genomic_DNA"/>
</dbReference>
<dbReference type="RefSeq" id="WP_138001832.1">
    <property type="nucleotide sequence ID" value="NZ_QGQD01000018.1"/>
</dbReference>
<dbReference type="GO" id="GO:0006310">
    <property type="term" value="P:DNA recombination"/>
    <property type="evidence" value="ECO:0007669"/>
    <property type="project" value="UniProtKB-KW"/>
</dbReference>
<dbReference type="Proteomes" id="UP000306509">
    <property type="component" value="Unassembled WGS sequence"/>
</dbReference>
<keyword evidence="4" id="KW-1185">Reference proteome</keyword>
<dbReference type="PROSITE" id="PS51898">
    <property type="entry name" value="TYR_RECOMBINASE"/>
    <property type="match status" value="1"/>
</dbReference>
<dbReference type="AlphaFoldDB" id="A0A4U8QCL2"/>
<protein>
    <submittedName>
        <fullName evidence="3">Tyrosine recombinase XerC</fullName>
    </submittedName>
</protein>
<dbReference type="Pfam" id="PF00589">
    <property type="entry name" value="Phage_integrase"/>
    <property type="match status" value="1"/>
</dbReference>
<keyword evidence="1" id="KW-0233">DNA recombination</keyword>
<comment type="caution">
    <text evidence="3">The sequence shown here is derived from an EMBL/GenBank/DDBJ whole genome shotgun (WGS) entry which is preliminary data.</text>
</comment>
<dbReference type="InterPro" id="IPR011010">
    <property type="entry name" value="DNA_brk_join_enz"/>
</dbReference>
<evidence type="ECO:0000256" key="1">
    <source>
        <dbReference type="ARBA" id="ARBA00023172"/>
    </source>
</evidence>
<accession>A0A4U8QCL2</accession>
<dbReference type="STRING" id="180332.GCA_000797495_05320"/>
<dbReference type="InterPro" id="IPR013762">
    <property type="entry name" value="Integrase-like_cat_sf"/>
</dbReference>
<evidence type="ECO:0000313" key="3">
    <source>
        <dbReference type="EMBL" id="TLD02284.1"/>
    </source>
</evidence>
<proteinExistence type="predicted"/>
<dbReference type="Gene3D" id="1.10.443.10">
    <property type="entry name" value="Intergrase catalytic core"/>
    <property type="match status" value="1"/>
</dbReference>